<dbReference type="AlphaFoldDB" id="A0A8J7QKS5"/>
<evidence type="ECO:0000256" key="2">
    <source>
        <dbReference type="ARBA" id="ARBA00022803"/>
    </source>
</evidence>
<evidence type="ECO:0000313" key="4">
    <source>
        <dbReference type="EMBL" id="MBO1320048.1"/>
    </source>
</evidence>
<evidence type="ECO:0000256" key="3">
    <source>
        <dbReference type="PROSITE-ProRule" id="PRU00339"/>
    </source>
</evidence>
<keyword evidence="5" id="KW-1185">Reference proteome</keyword>
<sequence>MTSPLYRTLAQLTRKALASGQLTEAQELIVKLKDEDSLALETRGLELELAIKSGNLRDAGILATQLVQLFPASSRIQFLTGRLEYQRKRYGKAEQHFTESHHIFPSKHTQHWLGKTLTQAGKLDEALAILEPLAHEENRGWSDLAWLYERRGQWDKALAAYEKVLAKNPEDAYAKNQIVRLRAKTLAPQDLIEECNDLIELGEPLPDHLLPDYLTALFKTGHGDRARAVIETNQTGWDTRLTLKVAWLCYTSQVFDQAYPLFLRCLPSNLNNFKLLNALEKAATKTNRRNLLIEQYKNLADQEKSLYGRIKKLEKDL</sequence>
<protein>
    <submittedName>
        <fullName evidence="4">Tetratricopeptide repeat protein</fullName>
    </submittedName>
</protein>
<name>A0A8J7QKS5_9BACT</name>
<organism evidence="4 5">
    <name type="scientific">Acanthopleuribacter pedis</name>
    <dbReference type="NCBI Taxonomy" id="442870"/>
    <lineage>
        <taxon>Bacteria</taxon>
        <taxon>Pseudomonadati</taxon>
        <taxon>Acidobacteriota</taxon>
        <taxon>Holophagae</taxon>
        <taxon>Acanthopleuribacterales</taxon>
        <taxon>Acanthopleuribacteraceae</taxon>
        <taxon>Acanthopleuribacter</taxon>
    </lineage>
</organism>
<dbReference type="Pfam" id="PF07721">
    <property type="entry name" value="TPR_4"/>
    <property type="match status" value="1"/>
</dbReference>
<dbReference type="InterPro" id="IPR019734">
    <property type="entry name" value="TPR_rpt"/>
</dbReference>
<dbReference type="InterPro" id="IPR011990">
    <property type="entry name" value="TPR-like_helical_dom_sf"/>
</dbReference>
<dbReference type="SUPFAM" id="SSF48452">
    <property type="entry name" value="TPR-like"/>
    <property type="match status" value="2"/>
</dbReference>
<evidence type="ECO:0000313" key="5">
    <source>
        <dbReference type="Proteomes" id="UP000664417"/>
    </source>
</evidence>
<comment type="caution">
    <text evidence="4">The sequence shown here is derived from an EMBL/GenBank/DDBJ whole genome shotgun (WGS) entry which is preliminary data.</text>
</comment>
<keyword evidence="1" id="KW-0677">Repeat</keyword>
<dbReference type="RefSeq" id="WP_207860001.1">
    <property type="nucleotide sequence ID" value="NZ_JAFREP010000015.1"/>
</dbReference>
<keyword evidence="2 3" id="KW-0802">TPR repeat</keyword>
<dbReference type="PROSITE" id="PS50005">
    <property type="entry name" value="TPR"/>
    <property type="match status" value="1"/>
</dbReference>
<dbReference type="Gene3D" id="1.25.40.10">
    <property type="entry name" value="Tetratricopeptide repeat domain"/>
    <property type="match status" value="2"/>
</dbReference>
<proteinExistence type="predicted"/>
<gene>
    <name evidence="4" type="ORF">J3U88_16355</name>
</gene>
<dbReference type="SMART" id="SM00028">
    <property type="entry name" value="TPR"/>
    <property type="match status" value="2"/>
</dbReference>
<accession>A0A8J7QKS5</accession>
<dbReference type="EMBL" id="JAFREP010000015">
    <property type="protein sequence ID" value="MBO1320048.1"/>
    <property type="molecule type" value="Genomic_DNA"/>
</dbReference>
<feature type="repeat" description="TPR" evidence="3">
    <location>
        <begin position="138"/>
        <end position="171"/>
    </location>
</feature>
<dbReference type="Proteomes" id="UP000664417">
    <property type="component" value="Unassembled WGS sequence"/>
</dbReference>
<evidence type="ECO:0000256" key="1">
    <source>
        <dbReference type="ARBA" id="ARBA00022737"/>
    </source>
</evidence>
<dbReference type="InterPro" id="IPR013105">
    <property type="entry name" value="TPR_2"/>
</dbReference>
<dbReference type="Pfam" id="PF07719">
    <property type="entry name" value="TPR_2"/>
    <property type="match status" value="1"/>
</dbReference>
<dbReference type="InterPro" id="IPR011717">
    <property type="entry name" value="TPR-4"/>
</dbReference>
<reference evidence="4" key="1">
    <citation type="submission" date="2021-03" db="EMBL/GenBank/DDBJ databases">
        <authorList>
            <person name="Wang G."/>
        </authorList>
    </citation>
    <scope>NUCLEOTIDE SEQUENCE</scope>
    <source>
        <strain evidence="4">KCTC 12899</strain>
    </source>
</reference>
<dbReference type="Pfam" id="PF13432">
    <property type="entry name" value="TPR_16"/>
    <property type="match status" value="1"/>
</dbReference>
<dbReference type="GO" id="GO:0042802">
    <property type="term" value="F:identical protein binding"/>
    <property type="evidence" value="ECO:0007669"/>
    <property type="project" value="InterPro"/>
</dbReference>